<evidence type="ECO:0000313" key="22">
    <source>
        <dbReference type="EMBL" id="KTD19683.1"/>
    </source>
</evidence>
<keyword evidence="8 19" id="KW-0812">Transmembrane</keyword>
<evidence type="ECO:0000256" key="5">
    <source>
        <dbReference type="ARBA" id="ARBA00019816"/>
    </source>
</evidence>
<evidence type="ECO:0000256" key="17">
    <source>
        <dbReference type="ARBA" id="ARBA00023157"/>
    </source>
</evidence>
<evidence type="ECO:0000313" key="23">
    <source>
        <dbReference type="Proteomes" id="UP000054997"/>
    </source>
</evidence>
<feature type="transmembrane region" description="Helical" evidence="19">
    <location>
        <begin position="38"/>
        <end position="60"/>
    </location>
</feature>
<keyword evidence="11" id="KW-1278">Translocase</keyword>
<evidence type="ECO:0000256" key="3">
    <source>
        <dbReference type="ARBA" id="ARBA00011649"/>
    </source>
</evidence>
<comment type="caution">
    <text evidence="22">The sequence shown here is derived from an EMBL/GenBank/DDBJ whole genome shotgun (WGS) entry which is preliminary data.</text>
</comment>
<feature type="domain" description="Rieske" evidence="21">
    <location>
        <begin position="109"/>
        <end position="212"/>
    </location>
</feature>
<comment type="miscellaneous">
    <text evidence="19">The Rieske protein is a high potential 2Fe-2S protein.</text>
</comment>
<keyword evidence="16 19" id="KW-0472">Membrane</keyword>
<evidence type="ECO:0000256" key="18">
    <source>
        <dbReference type="ARBA" id="ARBA00029351"/>
    </source>
</evidence>
<dbReference type="InterPro" id="IPR005805">
    <property type="entry name" value="Rieske_Fe-S_prot_C"/>
</dbReference>
<evidence type="ECO:0000256" key="15">
    <source>
        <dbReference type="ARBA" id="ARBA00023014"/>
    </source>
</evidence>
<keyword evidence="13 19" id="KW-1133">Transmembrane helix</keyword>
<evidence type="ECO:0000256" key="7">
    <source>
        <dbReference type="ARBA" id="ARBA00022475"/>
    </source>
</evidence>
<evidence type="ECO:0000256" key="16">
    <source>
        <dbReference type="ARBA" id="ARBA00023136"/>
    </source>
</evidence>
<evidence type="ECO:0000256" key="2">
    <source>
        <dbReference type="ARBA" id="ARBA00004162"/>
    </source>
</evidence>
<dbReference type="GO" id="GO:0046872">
    <property type="term" value="F:metal ion binding"/>
    <property type="evidence" value="ECO:0007669"/>
    <property type="project" value="UniProtKB-KW"/>
</dbReference>
<dbReference type="CDD" id="cd03470">
    <property type="entry name" value="Rieske_cytochrome_bc1"/>
    <property type="match status" value="1"/>
</dbReference>
<dbReference type="Gene3D" id="2.102.10.10">
    <property type="entry name" value="Rieske [2Fe-2S] iron-sulphur domain"/>
    <property type="match status" value="1"/>
</dbReference>
<dbReference type="Pfam" id="PF10399">
    <property type="entry name" value="UCR_Fe-S_N"/>
    <property type="match status" value="1"/>
</dbReference>
<evidence type="ECO:0000256" key="19">
    <source>
        <dbReference type="RuleBase" id="RU004494"/>
    </source>
</evidence>
<evidence type="ECO:0000256" key="4">
    <source>
        <dbReference type="ARBA" id="ARBA00012951"/>
    </source>
</evidence>
<dbReference type="GO" id="GO:0008121">
    <property type="term" value="F:quinol-cytochrome-c reductase activity"/>
    <property type="evidence" value="ECO:0007669"/>
    <property type="project" value="UniProtKB-EC"/>
</dbReference>
<dbReference type="Proteomes" id="UP000054997">
    <property type="component" value="Unassembled WGS sequence"/>
</dbReference>
<evidence type="ECO:0000256" key="6">
    <source>
        <dbReference type="ARBA" id="ARBA00022448"/>
    </source>
</evidence>
<evidence type="ECO:0000259" key="21">
    <source>
        <dbReference type="PROSITE" id="PS51296"/>
    </source>
</evidence>
<dbReference type="PRINTS" id="PR00162">
    <property type="entry name" value="RIESKE"/>
</dbReference>
<dbReference type="InterPro" id="IPR017941">
    <property type="entry name" value="Rieske_2Fe-2S"/>
</dbReference>
<comment type="catalytic activity">
    <reaction evidence="18 19">
        <text>a quinol + 2 Fe(III)-[cytochrome c](out) = a quinone + 2 Fe(II)-[cytochrome c](out) + 2 H(+)(out)</text>
        <dbReference type="Rhea" id="RHEA:11484"/>
        <dbReference type="Rhea" id="RHEA-COMP:10350"/>
        <dbReference type="Rhea" id="RHEA-COMP:14399"/>
        <dbReference type="ChEBI" id="CHEBI:15378"/>
        <dbReference type="ChEBI" id="CHEBI:24646"/>
        <dbReference type="ChEBI" id="CHEBI:29033"/>
        <dbReference type="ChEBI" id="CHEBI:29034"/>
        <dbReference type="ChEBI" id="CHEBI:132124"/>
        <dbReference type="EC" id="7.1.1.8"/>
    </reaction>
</comment>
<dbReference type="GO" id="GO:0005886">
    <property type="term" value="C:plasma membrane"/>
    <property type="evidence" value="ECO:0007669"/>
    <property type="project" value="UniProtKB-SubCell"/>
</dbReference>
<comment type="function">
    <text evidence="1">Component of the ubiquinol-cytochrome c reductase complex (complex III or cytochrome b-c1 complex), which is a respiratory chain that generates an electrochemical potential coupled to ATP synthesis.</text>
</comment>
<dbReference type="AlphaFoldDB" id="A0A0W0VHS4"/>
<dbReference type="STRING" id="45068.Llon_1855"/>
<comment type="subcellular location">
    <subcellularLocation>
        <location evidence="2">Cell membrane</location>
        <topology evidence="2">Single-pass membrane protein</topology>
    </subcellularLocation>
</comment>
<dbReference type="InterPro" id="IPR014349">
    <property type="entry name" value="Rieske_Fe-S_prot"/>
</dbReference>
<evidence type="ECO:0000256" key="14">
    <source>
        <dbReference type="ARBA" id="ARBA00023004"/>
    </source>
</evidence>
<dbReference type="EC" id="7.1.1.8" evidence="4 19"/>
<keyword evidence="12 19" id="KW-0249">Electron transport</keyword>
<dbReference type="RefSeq" id="WP_058529835.1">
    <property type="nucleotide sequence ID" value="NZ_CAAAHZ010000001.1"/>
</dbReference>
<dbReference type="PATRIC" id="fig|45068.5.peg.2015"/>
<reference evidence="22 23" key="1">
    <citation type="submission" date="2015-11" db="EMBL/GenBank/DDBJ databases">
        <title>Genomic analysis of 38 Legionella species identifies large and diverse effector repertoires.</title>
        <authorList>
            <person name="Burstein D."/>
            <person name="Amaro F."/>
            <person name="Zusman T."/>
            <person name="Lifshitz Z."/>
            <person name="Cohen O."/>
            <person name="Gilbert J.A."/>
            <person name="Pupko T."/>
            <person name="Shuman H.A."/>
            <person name="Segal G."/>
        </authorList>
    </citation>
    <scope>NUCLEOTIDE SEQUENCE [LARGE SCALE GENOMIC DNA]</scope>
    <source>
        <strain evidence="22 23">ATCC 49505</strain>
    </source>
</reference>
<dbReference type="NCBIfam" id="TIGR01416">
    <property type="entry name" value="Rieske_proteo"/>
    <property type="match status" value="1"/>
</dbReference>
<dbReference type="Pfam" id="PF00355">
    <property type="entry name" value="Rieske"/>
    <property type="match status" value="1"/>
</dbReference>
<keyword evidence="6 19" id="KW-0813">Transport</keyword>
<keyword evidence="7" id="KW-1003">Cell membrane</keyword>
<proteinExistence type="predicted"/>
<dbReference type="Gene3D" id="1.20.5.510">
    <property type="entry name" value="Single helix bin"/>
    <property type="match status" value="1"/>
</dbReference>
<accession>A0A0W0VHS4</accession>
<keyword evidence="14" id="KW-0408">Iron</keyword>
<evidence type="ECO:0000256" key="12">
    <source>
        <dbReference type="ARBA" id="ARBA00022982"/>
    </source>
</evidence>
<keyword evidence="10" id="KW-0479">Metal-binding</keyword>
<dbReference type="PANTHER" id="PTHR10134">
    <property type="entry name" value="CYTOCHROME B-C1 COMPLEX SUBUNIT RIESKE, MITOCHONDRIAL"/>
    <property type="match status" value="1"/>
</dbReference>
<name>A0A0W0VHS4_9GAMM</name>
<sequence>MDLTFVNQDDVAVNDNTDPELHPAIKSDEAIDEERRRFLLLSAGVLGGVGALGALVPFVASWMPSAKARAAGAPVEVDLSKLEPGQQVTVEWRGRPVWIIRRTPQMLETLDEVADRLRDPESLVEQQPEYAQNKYRSIKPEYLVLIGICTHLGCVPKYKPDESELGPDWPGGFYCPCHGSSFDLAGRVFKGVPAPINLQVPPYRFISDHVIVIGEESD</sequence>
<comment type="cofactor">
    <cofactor evidence="19">
        <name>[2Fe-2S] cluster</name>
        <dbReference type="ChEBI" id="CHEBI:190135"/>
    </cofactor>
    <text evidence="19">Binds 1 [2Fe-2S] cluster per subunit.</text>
</comment>
<keyword evidence="9" id="KW-0001">2Fe-2S</keyword>
<comment type="subunit">
    <text evidence="3 20">The main subunits of complex b-c1 are: cytochrome b, cytochrome c1 and the Rieske protein.</text>
</comment>
<dbReference type="InterPro" id="IPR036922">
    <property type="entry name" value="Rieske_2Fe-2S_sf"/>
</dbReference>
<evidence type="ECO:0000256" key="9">
    <source>
        <dbReference type="ARBA" id="ARBA00022714"/>
    </source>
</evidence>
<keyword evidence="15" id="KW-0411">Iron-sulfur</keyword>
<evidence type="ECO:0000256" key="11">
    <source>
        <dbReference type="ARBA" id="ARBA00022967"/>
    </source>
</evidence>
<evidence type="ECO:0000256" key="13">
    <source>
        <dbReference type="ARBA" id="ARBA00022989"/>
    </source>
</evidence>
<dbReference type="PROSITE" id="PS51296">
    <property type="entry name" value="RIESKE"/>
    <property type="match status" value="1"/>
</dbReference>
<keyword evidence="23" id="KW-1185">Reference proteome</keyword>
<evidence type="ECO:0000256" key="8">
    <source>
        <dbReference type="ARBA" id="ARBA00022692"/>
    </source>
</evidence>
<dbReference type="InterPro" id="IPR006317">
    <property type="entry name" value="Ubiquinol_cyt_c_Rdtase_Fe-S-su"/>
</dbReference>
<organism evidence="22 23">
    <name type="scientific">Legionella londiniensis</name>
    <dbReference type="NCBI Taxonomy" id="45068"/>
    <lineage>
        <taxon>Bacteria</taxon>
        <taxon>Pseudomonadati</taxon>
        <taxon>Pseudomonadota</taxon>
        <taxon>Gammaproteobacteria</taxon>
        <taxon>Legionellales</taxon>
        <taxon>Legionellaceae</taxon>
        <taxon>Legionella</taxon>
    </lineage>
</organism>
<evidence type="ECO:0000256" key="20">
    <source>
        <dbReference type="RuleBase" id="RU004497"/>
    </source>
</evidence>
<dbReference type="EMBL" id="LNYK01000033">
    <property type="protein sequence ID" value="KTD19683.1"/>
    <property type="molecule type" value="Genomic_DNA"/>
</dbReference>
<gene>
    <name evidence="22" type="primary">petA</name>
    <name evidence="22" type="ORF">Llon_1855</name>
</gene>
<evidence type="ECO:0000256" key="10">
    <source>
        <dbReference type="ARBA" id="ARBA00022723"/>
    </source>
</evidence>
<dbReference type="InterPro" id="IPR019470">
    <property type="entry name" value="Ubiq_cytC_Rdtase_Fe-S_su_TAT"/>
</dbReference>
<dbReference type="GO" id="GO:0051537">
    <property type="term" value="F:2 iron, 2 sulfur cluster binding"/>
    <property type="evidence" value="ECO:0007669"/>
    <property type="project" value="UniProtKB-KW"/>
</dbReference>
<protein>
    <recommendedName>
        <fullName evidence="5 19">Ubiquinol-cytochrome c reductase iron-sulfur subunit</fullName>
        <ecNumber evidence="4 19">7.1.1.8</ecNumber>
    </recommendedName>
</protein>
<dbReference type="OrthoDB" id="9767869at2"/>
<keyword evidence="17" id="KW-1015">Disulfide bond</keyword>
<dbReference type="SUPFAM" id="SSF50022">
    <property type="entry name" value="ISP domain"/>
    <property type="match status" value="1"/>
</dbReference>
<evidence type="ECO:0000256" key="1">
    <source>
        <dbReference type="ARBA" id="ARBA00002444"/>
    </source>
</evidence>